<organism evidence="1 2">
    <name type="scientific">Albibacterium profundi</name>
    <dbReference type="NCBI Taxonomy" id="3134906"/>
    <lineage>
        <taxon>Bacteria</taxon>
        <taxon>Pseudomonadati</taxon>
        <taxon>Bacteroidota</taxon>
        <taxon>Sphingobacteriia</taxon>
        <taxon>Sphingobacteriales</taxon>
        <taxon>Sphingobacteriaceae</taxon>
        <taxon>Albibacterium</taxon>
    </lineage>
</organism>
<protein>
    <submittedName>
        <fullName evidence="1">Uncharacterized protein</fullName>
    </submittedName>
</protein>
<dbReference type="RefSeq" id="WP_375557251.1">
    <property type="nucleotide sequence ID" value="NZ_JBBVGT010000002.1"/>
</dbReference>
<reference evidence="1 2" key="1">
    <citation type="submission" date="2024-04" db="EMBL/GenBank/DDBJ databases">
        <title>Albibacterium profundi sp. nov., isolated from sediment of the Challenger Deep of Mariana Trench.</title>
        <authorList>
            <person name="Wang Y."/>
        </authorList>
    </citation>
    <scope>NUCLEOTIDE SEQUENCE [LARGE SCALE GENOMIC DNA]</scope>
    <source>
        <strain evidence="1 2">RHL897</strain>
    </source>
</reference>
<proteinExistence type="predicted"/>
<accession>A0ABV5CDV9</accession>
<evidence type="ECO:0000313" key="1">
    <source>
        <dbReference type="EMBL" id="MFB5945717.1"/>
    </source>
</evidence>
<comment type="caution">
    <text evidence="1">The sequence shown here is derived from an EMBL/GenBank/DDBJ whole genome shotgun (WGS) entry which is preliminary data.</text>
</comment>
<dbReference type="Proteomes" id="UP001580928">
    <property type="component" value="Unassembled WGS sequence"/>
</dbReference>
<sequence>MKRLKLNLDELSRELEVLEIDYLKGIKGGYGTPDGGDGDYGNYGGYGGPDNPIELDPVEIYGGYDDYDSGGGSIFPPGWVPPYDPGDDNYLPGMGGDDGGSGGYGGYGSLTLEDKYTKLLQATDLTVNSFHGTMDMAYDIAKISDFAEEAKNVLKSISRYSGGIGTALDISISLYEALQDGQITRDEFVTFVTDQVVGGTIGAIPFAGGFLATVYDMAGYDEIVEQKIRNLINKHW</sequence>
<gene>
    <name evidence="1" type="ORF">WKR92_07715</name>
</gene>
<name>A0ABV5CDV9_9SPHI</name>
<evidence type="ECO:0000313" key="2">
    <source>
        <dbReference type="Proteomes" id="UP001580928"/>
    </source>
</evidence>
<keyword evidence="2" id="KW-1185">Reference proteome</keyword>
<dbReference type="EMBL" id="JBBVGT010000002">
    <property type="protein sequence ID" value="MFB5945717.1"/>
    <property type="molecule type" value="Genomic_DNA"/>
</dbReference>